<dbReference type="Pfam" id="PF01135">
    <property type="entry name" value="PCMT"/>
    <property type="match status" value="1"/>
</dbReference>
<dbReference type="SUPFAM" id="SSF53335">
    <property type="entry name" value="S-adenosyl-L-methionine-dependent methyltransferases"/>
    <property type="match status" value="1"/>
</dbReference>
<evidence type="ECO:0000256" key="1">
    <source>
        <dbReference type="ARBA" id="ARBA00005369"/>
    </source>
</evidence>
<dbReference type="EMBL" id="QKYU01000001">
    <property type="protein sequence ID" value="PZW50878.1"/>
    <property type="molecule type" value="Genomic_DNA"/>
</dbReference>
<evidence type="ECO:0000313" key="4">
    <source>
        <dbReference type="EMBL" id="PZW50878.1"/>
    </source>
</evidence>
<dbReference type="PANTHER" id="PTHR11579:SF18">
    <property type="entry name" value="PROTEIN-L-ISOASPARTATE O-METHYLTRANSFERASE"/>
    <property type="match status" value="1"/>
</dbReference>
<comment type="similarity">
    <text evidence="1">Belongs to the methyltransferase superfamily. L-isoaspartyl/D-aspartyl protein methyltransferase family.</text>
</comment>
<dbReference type="Gene3D" id="3.40.50.150">
    <property type="entry name" value="Vaccinia Virus protein VP39"/>
    <property type="match status" value="1"/>
</dbReference>
<sequence length="209" mass="21180">MVDGQLRPNRITEPRLLTVMGALPREDFLPPGLLARAYVDEDVRLPGGRALMEPMIIARLIQLLALRPGDRVLVAGAGTGYAAAILAGLGGRVTAVEADAGLLAIARPALAAHTAPGAVTLVEAPPAGGHPAAAPFDAILIEGAIPALPDALVAQLAEGGRLAAILAGGAPRTRAVLGRRVGAGFGTVDAFDCATLPLPGFATRPSFVF</sequence>
<organism evidence="4 5">
    <name type="scientific">Humitalea rosea</name>
    <dbReference type="NCBI Taxonomy" id="990373"/>
    <lineage>
        <taxon>Bacteria</taxon>
        <taxon>Pseudomonadati</taxon>
        <taxon>Pseudomonadota</taxon>
        <taxon>Alphaproteobacteria</taxon>
        <taxon>Acetobacterales</taxon>
        <taxon>Roseomonadaceae</taxon>
        <taxon>Humitalea</taxon>
    </lineage>
</organism>
<evidence type="ECO:0000313" key="5">
    <source>
        <dbReference type="Proteomes" id="UP000249688"/>
    </source>
</evidence>
<evidence type="ECO:0000256" key="2">
    <source>
        <dbReference type="ARBA" id="ARBA00013346"/>
    </source>
</evidence>
<dbReference type="GO" id="GO:0004719">
    <property type="term" value="F:protein-L-isoaspartate (D-aspartate) O-methyltransferase activity"/>
    <property type="evidence" value="ECO:0007669"/>
    <property type="project" value="InterPro"/>
</dbReference>
<keyword evidence="5" id="KW-1185">Reference proteome</keyword>
<protein>
    <recommendedName>
        <fullName evidence="2">Protein-L-isoaspartate O-methyltransferase</fullName>
    </recommendedName>
    <alternativeName>
        <fullName evidence="3">Protein L-isoaspartyl methyltransferase</fullName>
    </alternativeName>
</protein>
<keyword evidence="4" id="KW-0808">Transferase</keyword>
<evidence type="ECO:0000256" key="3">
    <source>
        <dbReference type="ARBA" id="ARBA00030757"/>
    </source>
</evidence>
<dbReference type="InterPro" id="IPR000682">
    <property type="entry name" value="PCMT"/>
</dbReference>
<keyword evidence="4" id="KW-0489">Methyltransferase</keyword>
<dbReference type="GO" id="GO:0005737">
    <property type="term" value="C:cytoplasm"/>
    <property type="evidence" value="ECO:0007669"/>
    <property type="project" value="TreeGrafter"/>
</dbReference>
<reference evidence="4 5" key="1">
    <citation type="submission" date="2018-06" db="EMBL/GenBank/DDBJ databases">
        <title>Genomic Encyclopedia of Archaeal and Bacterial Type Strains, Phase II (KMG-II): from individual species to whole genera.</title>
        <authorList>
            <person name="Goeker M."/>
        </authorList>
    </citation>
    <scope>NUCLEOTIDE SEQUENCE [LARGE SCALE GENOMIC DNA]</scope>
    <source>
        <strain evidence="4 5">DSM 24525</strain>
    </source>
</reference>
<accession>A0A2W7IVT5</accession>
<gene>
    <name evidence="4" type="ORF">C8P66_10193</name>
</gene>
<dbReference type="AlphaFoldDB" id="A0A2W7IVT5"/>
<comment type="caution">
    <text evidence="4">The sequence shown here is derived from an EMBL/GenBank/DDBJ whole genome shotgun (WGS) entry which is preliminary data.</text>
</comment>
<dbReference type="PANTHER" id="PTHR11579">
    <property type="entry name" value="PROTEIN-L-ISOASPARTATE O-METHYLTRANSFERASE"/>
    <property type="match status" value="1"/>
</dbReference>
<dbReference type="InterPro" id="IPR029063">
    <property type="entry name" value="SAM-dependent_MTases_sf"/>
</dbReference>
<name>A0A2W7IVT5_9PROT</name>
<dbReference type="Proteomes" id="UP000249688">
    <property type="component" value="Unassembled WGS sequence"/>
</dbReference>
<dbReference type="GO" id="GO:0032259">
    <property type="term" value="P:methylation"/>
    <property type="evidence" value="ECO:0007669"/>
    <property type="project" value="UniProtKB-KW"/>
</dbReference>
<proteinExistence type="inferred from homology"/>